<dbReference type="OrthoDB" id="8480759at2"/>
<keyword evidence="2" id="KW-1185">Reference proteome</keyword>
<dbReference type="EMBL" id="JRFA01000016">
    <property type="protein sequence ID" value="KGN74026.1"/>
    <property type="molecule type" value="Genomic_DNA"/>
</dbReference>
<evidence type="ECO:0000313" key="1">
    <source>
        <dbReference type="EMBL" id="KGN74026.1"/>
    </source>
</evidence>
<gene>
    <name evidence="1" type="ORF">HQ47_06045</name>
</gene>
<protein>
    <recommendedName>
        <fullName evidence="3">Type VI secretion system (T6SS), amidase effector protein 4</fullName>
    </recommendedName>
</protein>
<sequence length="153" mass="16622">MTVSYSTLSQSFSKVKDLDVKALGELIGGKVKQNIDAKIFTNGCAIRMSYAFNYSGLPISKSDGAVSSGADGKWYFYRVSDVIRFIKDRITDTPVVGTRESDFSGKEGIIVFSGCGWSDATGHVDLFSGSRVESLNGNYFGTCSEAELYVVNF</sequence>
<dbReference type="eggNOG" id="ENOG5031AW6">
    <property type="taxonomic scope" value="Bacteria"/>
</dbReference>
<dbReference type="Proteomes" id="UP000030103">
    <property type="component" value="Unassembled WGS sequence"/>
</dbReference>
<dbReference type="RefSeq" id="WP_036874001.1">
    <property type="nucleotide sequence ID" value="NZ_JBGYTE010000012.1"/>
</dbReference>
<evidence type="ECO:0008006" key="3">
    <source>
        <dbReference type="Google" id="ProtNLM"/>
    </source>
</evidence>
<accession>A0A0A2E595</accession>
<dbReference type="AlphaFoldDB" id="A0A0A2E595"/>
<organism evidence="1 2">
    <name type="scientific">Porphyromonas macacae</name>
    <dbReference type="NCBI Taxonomy" id="28115"/>
    <lineage>
        <taxon>Bacteria</taxon>
        <taxon>Pseudomonadati</taxon>
        <taxon>Bacteroidota</taxon>
        <taxon>Bacteroidia</taxon>
        <taxon>Bacteroidales</taxon>
        <taxon>Porphyromonadaceae</taxon>
        <taxon>Porphyromonas</taxon>
    </lineage>
</organism>
<name>A0A0A2E595_9PORP</name>
<reference evidence="1 2" key="1">
    <citation type="submission" date="2014-09" db="EMBL/GenBank/DDBJ databases">
        <title>Draft Genome Sequence of Porphyromonas macacae COT-192_OH2859.</title>
        <authorList>
            <person name="Wallis C."/>
            <person name="Deusch O."/>
            <person name="O'Flynn C."/>
            <person name="Davis I."/>
            <person name="Horsfall A."/>
            <person name="Kirkwood N."/>
            <person name="Harris S."/>
            <person name="Eisen J.A."/>
            <person name="Coil D.A."/>
            <person name="Darling A.E."/>
            <person name="Jospin G."/>
            <person name="Alexiev A."/>
        </authorList>
    </citation>
    <scope>NUCLEOTIDE SEQUENCE [LARGE SCALE GENOMIC DNA]</scope>
    <source>
        <strain evidence="2">COT-192 OH2859</strain>
    </source>
</reference>
<dbReference type="InterPro" id="IPR025562">
    <property type="entry name" value="Tae4"/>
</dbReference>
<dbReference type="Pfam" id="PF14113">
    <property type="entry name" value="Tae4"/>
    <property type="match status" value="1"/>
</dbReference>
<proteinExistence type="predicted"/>
<dbReference type="Gene3D" id="3.90.1720.70">
    <property type="match status" value="1"/>
</dbReference>
<comment type="caution">
    <text evidence="1">The sequence shown here is derived from an EMBL/GenBank/DDBJ whole genome shotgun (WGS) entry which is preliminary data.</text>
</comment>
<evidence type="ECO:0000313" key="2">
    <source>
        <dbReference type="Proteomes" id="UP000030103"/>
    </source>
</evidence>